<protein>
    <submittedName>
        <fullName evidence="1">Uncharacterized protein</fullName>
    </submittedName>
</protein>
<evidence type="ECO:0000313" key="2">
    <source>
        <dbReference type="Proteomes" id="UP001732700"/>
    </source>
</evidence>
<name>A0ACD6AIF8_AVESA</name>
<accession>A0ACD6AIF8</accession>
<keyword evidence="2" id="KW-1185">Reference proteome</keyword>
<dbReference type="Proteomes" id="UP001732700">
    <property type="component" value="Chromosome 7D"/>
</dbReference>
<proteinExistence type="predicted"/>
<evidence type="ECO:0000313" key="1">
    <source>
        <dbReference type="EnsemblPlants" id="AVESA.00010b.r2.7DG1385990.1.CDS"/>
    </source>
</evidence>
<dbReference type="EnsemblPlants" id="AVESA.00010b.r2.7DG1385990.1">
    <property type="protein sequence ID" value="AVESA.00010b.r2.7DG1385990.1.CDS"/>
    <property type="gene ID" value="AVESA.00010b.r2.7DG1385990"/>
</dbReference>
<sequence length="312" mass="33731">MMRHELQNFDYSSLLLYKILLKGLSWCDLFISDRLLLIHVWFVGASRRPGAARLGGQCGRGRRGASAPQPRQVQGGPVEAGARDLLRGRNGSDTTAGACGYKDTVAEGYGLQTVAVSTALFNGGATCGACYEVRCTDSPGGCKAPGVSATPVTAPPLIVTATNLCPPNYHLPGDNGGWCNPPREHFDLTMPAYLQIAEEKAGIVPVSYRRVPCAKTGGIRYTINGNKYFNMVTVTNVGGAGDVAGLSVKGSKRVKWTPLSRNWGQVWQTGEDLTGESLTFRVMTGDHRRHTSWHVLPLDWQFGVTYQAPKNF</sequence>
<reference evidence="1" key="2">
    <citation type="submission" date="2025-09" db="UniProtKB">
        <authorList>
            <consortium name="EnsemblPlants"/>
        </authorList>
    </citation>
    <scope>IDENTIFICATION</scope>
</reference>
<organism evidence="1 2">
    <name type="scientific">Avena sativa</name>
    <name type="common">Oat</name>
    <dbReference type="NCBI Taxonomy" id="4498"/>
    <lineage>
        <taxon>Eukaryota</taxon>
        <taxon>Viridiplantae</taxon>
        <taxon>Streptophyta</taxon>
        <taxon>Embryophyta</taxon>
        <taxon>Tracheophyta</taxon>
        <taxon>Spermatophyta</taxon>
        <taxon>Magnoliopsida</taxon>
        <taxon>Liliopsida</taxon>
        <taxon>Poales</taxon>
        <taxon>Poaceae</taxon>
        <taxon>BOP clade</taxon>
        <taxon>Pooideae</taxon>
        <taxon>Poodae</taxon>
        <taxon>Poeae</taxon>
        <taxon>Poeae Chloroplast Group 1 (Aveneae type)</taxon>
        <taxon>Aveninae</taxon>
        <taxon>Avena</taxon>
    </lineage>
</organism>
<reference evidence="1" key="1">
    <citation type="submission" date="2021-05" db="EMBL/GenBank/DDBJ databases">
        <authorList>
            <person name="Scholz U."/>
            <person name="Mascher M."/>
            <person name="Fiebig A."/>
        </authorList>
    </citation>
    <scope>NUCLEOTIDE SEQUENCE [LARGE SCALE GENOMIC DNA]</scope>
</reference>